<reference evidence="1 2" key="1">
    <citation type="submission" date="2018-06" db="EMBL/GenBank/DDBJ databases">
        <authorList>
            <consortium name="Pathogen Informatics"/>
            <person name="Doyle S."/>
        </authorList>
    </citation>
    <scope>NUCLEOTIDE SEQUENCE [LARGE SCALE GENOMIC DNA]</scope>
    <source>
        <strain evidence="1 2">NCTC7295</strain>
    </source>
</reference>
<dbReference type="Proteomes" id="UP000254124">
    <property type="component" value="Unassembled WGS sequence"/>
</dbReference>
<gene>
    <name evidence="1" type="ORF">NCTC7295_02220</name>
</gene>
<dbReference type="EMBL" id="UGWZ01000001">
    <property type="protein sequence ID" value="SUG14579.1"/>
    <property type="molecule type" value="Genomic_DNA"/>
</dbReference>
<organism evidence="1 2">
    <name type="scientific">Salmonella enterica subsp. arizonae</name>
    <dbReference type="NCBI Taxonomy" id="59203"/>
    <lineage>
        <taxon>Bacteria</taxon>
        <taxon>Pseudomonadati</taxon>
        <taxon>Pseudomonadota</taxon>
        <taxon>Gammaproteobacteria</taxon>
        <taxon>Enterobacterales</taxon>
        <taxon>Enterobacteriaceae</taxon>
        <taxon>Salmonella</taxon>
    </lineage>
</organism>
<evidence type="ECO:0000313" key="2">
    <source>
        <dbReference type="Proteomes" id="UP000254124"/>
    </source>
</evidence>
<name>A0A379S2W7_SALER</name>
<protein>
    <submittedName>
        <fullName evidence="1">Uncharacterized protein</fullName>
    </submittedName>
</protein>
<accession>A0A379S2W7</accession>
<evidence type="ECO:0000313" key="1">
    <source>
        <dbReference type="EMBL" id="SUG14579.1"/>
    </source>
</evidence>
<proteinExistence type="predicted"/>
<dbReference type="AlphaFoldDB" id="A0A379S2W7"/>
<sequence length="75" mass="8543">MMSEVIFSFDNSQDATRAGILMNKADPSLRYVQMRTTVCVTWHANIIAATQAVLDASIPHTFQYWNDIKNSHRRG</sequence>